<protein>
    <recommendedName>
        <fullName evidence="14">trimethyltridecatetraene synthase</fullName>
        <ecNumber evidence="14">1.14.14.58</ecNumber>
    </recommendedName>
</protein>
<comment type="similarity">
    <text evidence="4 16">Belongs to the cytochrome P450 family.</text>
</comment>
<evidence type="ECO:0000256" key="16">
    <source>
        <dbReference type="RuleBase" id="RU000461"/>
    </source>
</evidence>
<evidence type="ECO:0000256" key="1">
    <source>
        <dbReference type="ARBA" id="ARBA00001971"/>
    </source>
</evidence>
<gene>
    <name evidence="18" type="ORF">PVAP13_3NG254528</name>
</gene>
<keyword evidence="19" id="KW-1185">Reference proteome</keyword>
<dbReference type="PANTHER" id="PTHR47944:SF14">
    <property type="entry name" value="CYTOCHROME P450"/>
    <property type="match status" value="1"/>
</dbReference>
<evidence type="ECO:0000256" key="3">
    <source>
        <dbReference type="ARBA" id="ARBA00004721"/>
    </source>
</evidence>
<dbReference type="CDD" id="cd20618">
    <property type="entry name" value="CYP71_clan"/>
    <property type="match status" value="1"/>
</dbReference>
<keyword evidence="8 17" id="KW-1133">Transmembrane helix</keyword>
<dbReference type="GO" id="GO:0020037">
    <property type="term" value="F:heme binding"/>
    <property type="evidence" value="ECO:0007669"/>
    <property type="project" value="InterPro"/>
</dbReference>
<dbReference type="PRINTS" id="PR00463">
    <property type="entry name" value="EP450I"/>
</dbReference>
<dbReference type="Proteomes" id="UP000823388">
    <property type="component" value="Chromosome 3N"/>
</dbReference>
<dbReference type="InterPro" id="IPR036396">
    <property type="entry name" value="Cyt_P450_sf"/>
</dbReference>
<dbReference type="PANTHER" id="PTHR47944">
    <property type="entry name" value="CYTOCHROME P450 98A9"/>
    <property type="match status" value="1"/>
</dbReference>
<dbReference type="GO" id="GO:0016705">
    <property type="term" value="F:oxidoreductase activity, acting on paired donors, with incorporation or reduction of molecular oxygen"/>
    <property type="evidence" value="ECO:0007669"/>
    <property type="project" value="InterPro"/>
</dbReference>
<evidence type="ECO:0000256" key="8">
    <source>
        <dbReference type="ARBA" id="ARBA00022989"/>
    </source>
</evidence>
<comment type="pathway">
    <text evidence="3">Secondary metabolite biosynthesis; terpenoid biosynthesis.</text>
</comment>
<keyword evidence="6 17" id="KW-0812">Transmembrane</keyword>
<keyword evidence="10 15" id="KW-0408">Iron</keyword>
<dbReference type="GO" id="GO:0016114">
    <property type="term" value="P:terpenoid biosynthetic process"/>
    <property type="evidence" value="ECO:0007669"/>
    <property type="project" value="UniProtKB-ARBA"/>
</dbReference>
<comment type="catalytic activity">
    <reaction evidence="13">
        <text>(6E,10E)-geranyllinalool + reduced [NADPH--hemoprotein reductase] + O2 = (3E,7E)-4,8,12-trimethyltrideca 1,3,7,11-tetraene + but-3-en-2-one + oxidized [NADPH--hemoprotein reductase] + 2 H2O + H(+)</text>
        <dbReference type="Rhea" id="RHEA:13545"/>
        <dbReference type="Rhea" id="RHEA-COMP:11964"/>
        <dbReference type="Rhea" id="RHEA-COMP:11965"/>
        <dbReference type="ChEBI" id="CHEBI:15377"/>
        <dbReference type="ChEBI" id="CHEBI:15378"/>
        <dbReference type="ChEBI" id="CHEBI:15379"/>
        <dbReference type="ChEBI" id="CHEBI:48058"/>
        <dbReference type="ChEBI" id="CHEBI:57618"/>
        <dbReference type="ChEBI" id="CHEBI:58210"/>
        <dbReference type="ChEBI" id="CHEBI:74299"/>
        <dbReference type="ChEBI" id="CHEBI:74322"/>
        <dbReference type="EC" id="1.14.14.58"/>
    </reaction>
    <physiologicalReaction direction="left-to-right" evidence="13">
        <dbReference type="Rhea" id="RHEA:13546"/>
    </physiologicalReaction>
</comment>
<evidence type="ECO:0000256" key="2">
    <source>
        <dbReference type="ARBA" id="ARBA00004167"/>
    </source>
</evidence>
<organism evidence="18 19">
    <name type="scientific">Panicum virgatum</name>
    <name type="common">Blackwell switchgrass</name>
    <dbReference type="NCBI Taxonomy" id="38727"/>
    <lineage>
        <taxon>Eukaryota</taxon>
        <taxon>Viridiplantae</taxon>
        <taxon>Streptophyta</taxon>
        <taxon>Embryophyta</taxon>
        <taxon>Tracheophyta</taxon>
        <taxon>Spermatophyta</taxon>
        <taxon>Magnoliopsida</taxon>
        <taxon>Liliopsida</taxon>
        <taxon>Poales</taxon>
        <taxon>Poaceae</taxon>
        <taxon>PACMAD clade</taxon>
        <taxon>Panicoideae</taxon>
        <taxon>Panicodae</taxon>
        <taxon>Paniceae</taxon>
        <taxon>Panicinae</taxon>
        <taxon>Panicum</taxon>
        <taxon>Panicum sect. Hiantes</taxon>
    </lineage>
</organism>
<evidence type="ECO:0000256" key="13">
    <source>
        <dbReference type="ARBA" id="ARBA00052251"/>
    </source>
</evidence>
<evidence type="ECO:0000256" key="11">
    <source>
        <dbReference type="ARBA" id="ARBA00023033"/>
    </source>
</evidence>
<dbReference type="GO" id="GO:0016020">
    <property type="term" value="C:membrane"/>
    <property type="evidence" value="ECO:0007669"/>
    <property type="project" value="UniProtKB-SubCell"/>
</dbReference>
<dbReference type="GO" id="GO:0080027">
    <property type="term" value="P:response to herbivore"/>
    <property type="evidence" value="ECO:0007669"/>
    <property type="project" value="UniProtKB-ARBA"/>
</dbReference>
<evidence type="ECO:0000256" key="6">
    <source>
        <dbReference type="ARBA" id="ARBA00022692"/>
    </source>
</evidence>
<dbReference type="InterPro" id="IPR002401">
    <property type="entry name" value="Cyt_P450_E_grp-I"/>
</dbReference>
<comment type="cofactor">
    <cofactor evidence="1 15">
        <name>heme</name>
        <dbReference type="ChEBI" id="CHEBI:30413"/>
    </cofactor>
</comment>
<comment type="subcellular location">
    <subcellularLocation>
        <location evidence="2">Membrane</location>
        <topology evidence="2">Single-pass membrane protein</topology>
    </subcellularLocation>
</comment>
<comment type="caution">
    <text evidence="18">The sequence shown here is derived from an EMBL/GenBank/DDBJ whole genome shotgun (WGS) entry which is preliminary data.</text>
</comment>
<evidence type="ECO:0000256" key="9">
    <source>
        <dbReference type="ARBA" id="ARBA00023002"/>
    </source>
</evidence>
<keyword evidence="9 16" id="KW-0560">Oxidoreductase</keyword>
<evidence type="ECO:0000256" key="7">
    <source>
        <dbReference type="ARBA" id="ARBA00022723"/>
    </source>
</evidence>
<dbReference type="Gene3D" id="1.10.630.10">
    <property type="entry name" value="Cytochrome P450"/>
    <property type="match status" value="1"/>
</dbReference>
<evidence type="ECO:0000313" key="19">
    <source>
        <dbReference type="Proteomes" id="UP000823388"/>
    </source>
</evidence>
<dbReference type="EC" id="1.14.14.58" evidence="14"/>
<evidence type="ECO:0000256" key="17">
    <source>
        <dbReference type="SAM" id="Phobius"/>
    </source>
</evidence>
<evidence type="ECO:0000256" key="5">
    <source>
        <dbReference type="ARBA" id="ARBA00022617"/>
    </source>
</evidence>
<keyword evidence="12 17" id="KW-0472">Membrane</keyword>
<reference evidence="18" key="1">
    <citation type="submission" date="2020-05" db="EMBL/GenBank/DDBJ databases">
        <title>WGS assembly of Panicum virgatum.</title>
        <authorList>
            <person name="Lovell J.T."/>
            <person name="Jenkins J."/>
            <person name="Shu S."/>
            <person name="Juenger T.E."/>
            <person name="Schmutz J."/>
        </authorList>
    </citation>
    <scope>NUCLEOTIDE SEQUENCE</scope>
    <source>
        <strain evidence="18">AP13</strain>
    </source>
</reference>
<evidence type="ECO:0000256" key="10">
    <source>
        <dbReference type="ARBA" id="ARBA00023004"/>
    </source>
</evidence>
<evidence type="ECO:0000256" key="14">
    <source>
        <dbReference type="ARBA" id="ARBA00066539"/>
    </source>
</evidence>
<dbReference type="SUPFAM" id="SSF48264">
    <property type="entry name" value="Cytochrome P450"/>
    <property type="match status" value="1"/>
</dbReference>
<dbReference type="PRINTS" id="PR00385">
    <property type="entry name" value="P450"/>
</dbReference>
<sequence>MELTLTMSMAMAVMVTVVAILVLGSLVRPRRSQRKTLNLPPGPRGWPLFGSLSLLVDTLPPHRVLAEIAARYGPLMHLRLGSFHVVVASSEETARLVLKTHHLAFADRPPTAFGKILAYDYKGIVQTPYGPYWHGMVNPAYWRMARKLCATELFSARRIDAFERARAQEMRALTRGLFERAGAAVQVKEHLLSFTMRNILRMALGEKWSSGSRGSHDGGGGEAFRRSLKESFMVTGLLGNVGEWVPWLGWHDVQGFVWRMRRVHVMFDQFNEQILNEHQNGRRRAGAGMEMDLVDVLLQLAEDREQAAERPPEARLTRDGVKAFLLDIIGGGTETAAATLEWAVLELLRHPAAMEAATGDELDRVVGRGRWFAERDLPDLPYIEAVVKETMRLHPVGPLLIPHNAREDTVVGGYDVPAGTRVLVNMCAVGCDPASWPDAPDAFRPERFLAGGSAEGVDVHGTHFQLLPFGSGRRMCPAHNLVMKEVVAALANLVHGFSWRLPDGVAPEDMSMEEFFGLNVSRKEPLVAIAEPRLPAHLYESVDD</sequence>
<dbReference type="GO" id="GO:0005506">
    <property type="term" value="F:iron ion binding"/>
    <property type="evidence" value="ECO:0007669"/>
    <property type="project" value="InterPro"/>
</dbReference>
<dbReference type="InterPro" id="IPR001128">
    <property type="entry name" value="Cyt_P450"/>
</dbReference>
<dbReference type="OrthoDB" id="1055148at2759"/>
<evidence type="ECO:0000256" key="12">
    <source>
        <dbReference type="ARBA" id="ARBA00023136"/>
    </source>
</evidence>
<evidence type="ECO:0000256" key="15">
    <source>
        <dbReference type="PIRSR" id="PIRSR602401-1"/>
    </source>
</evidence>
<dbReference type="InterPro" id="IPR017972">
    <property type="entry name" value="Cyt_P450_CS"/>
</dbReference>
<feature type="binding site" description="axial binding residue" evidence="15">
    <location>
        <position position="476"/>
    </location>
    <ligand>
        <name>heme</name>
        <dbReference type="ChEBI" id="CHEBI:30413"/>
    </ligand>
    <ligandPart>
        <name>Fe</name>
        <dbReference type="ChEBI" id="CHEBI:18248"/>
    </ligandPart>
</feature>
<dbReference type="GO" id="GO:0010333">
    <property type="term" value="F:terpene synthase activity"/>
    <property type="evidence" value="ECO:0007669"/>
    <property type="project" value="UniProtKB-ARBA"/>
</dbReference>
<evidence type="ECO:0000313" key="18">
    <source>
        <dbReference type="EMBL" id="KAG2621554.1"/>
    </source>
</evidence>
<dbReference type="EMBL" id="CM029042">
    <property type="protein sequence ID" value="KAG2621554.1"/>
    <property type="molecule type" value="Genomic_DNA"/>
</dbReference>
<dbReference type="Pfam" id="PF00067">
    <property type="entry name" value="p450"/>
    <property type="match status" value="1"/>
</dbReference>
<keyword evidence="11 16" id="KW-0503">Monooxygenase</keyword>
<keyword evidence="7 15" id="KW-0479">Metal-binding</keyword>
<dbReference type="PROSITE" id="PS00086">
    <property type="entry name" value="CYTOCHROME_P450"/>
    <property type="match status" value="1"/>
</dbReference>
<keyword evidence="5 15" id="KW-0349">Heme</keyword>
<proteinExistence type="inferred from homology"/>
<accession>A0A8T0UL21</accession>
<dbReference type="FunFam" id="1.10.630.10:FF:000097">
    <property type="entry name" value="Cytochrome P-450 19"/>
    <property type="match status" value="1"/>
</dbReference>
<dbReference type="GO" id="GO:0004497">
    <property type="term" value="F:monooxygenase activity"/>
    <property type="evidence" value="ECO:0007669"/>
    <property type="project" value="UniProtKB-KW"/>
</dbReference>
<dbReference type="AlphaFoldDB" id="A0A8T0UL21"/>
<evidence type="ECO:0000256" key="4">
    <source>
        <dbReference type="ARBA" id="ARBA00010617"/>
    </source>
</evidence>
<name>A0A8T0UL21_PANVG</name>
<feature type="transmembrane region" description="Helical" evidence="17">
    <location>
        <begin position="6"/>
        <end position="27"/>
    </location>
</feature>